<feature type="transmembrane region" description="Helical" evidence="1">
    <location>
        <begin position="21"/>
        <end position="42"/>
    </location>
</feature>
<comment type="caution">
    <text evidence="3">The sequence shown here is derived from an EMBL/GenBank/DDBJ whole genome shotgun (WGS) entry which is preliminary data.</text>
</comment>
<reference evidence="3 4" key="1">
    <citation type="submission" date="2017-02" db="EMBL/GenBank/DDBJ databases">
        <title>Whole genome sequencing of Rhodanobacter lindaniclasticus DSM 17932.</title>
        <authorList>
            <person name="Kumar S."/>
            <person name="Patil P."/>
            <person name="Patil P.B."/>
        </authorList>
    </citation>
    <scope>NUCLEOTIDE SEQUENCE [LARGE SCALE GENOMIC DNA]</scope>
    <source>
        <strain evidence="3 4">DSM 17932</strain>
    </source>
</reference>
<dbReference type="GO" id="GO:0080120">
    <property type="term" value="P:CAAX-box protein maturation"/>
    <property type="evidence" value="ECO:0007669"/>
    <property type="project" value="UniProtKB-ARBA"/>
</dbReference>
<feature type="transmembrane region" description="Helical" evidence="1">
    <location>
        <begin position="153"/>
        <end position="177"/>
    </location>
</feature>
<dbReference type="PANTHER" id="PTHR39430:SF1">
    <property type="entry name" value="PROTEASE"/>
    <property type="match status" value="1"/>
</dbReference>
<evidence type="ECO:0000259" key="2">
    <source>
        <dbReference type="Pfam" id="PF02517"/>
    </source>
</evidence>
<dbReference type="EMBL" id="MWIO01000036">
    <property type="protein sequence ID" value="THD06404.1"/>
    <property type="molecule type" value="Genomic_DNA"/>
</dbReference>
<feature type="domain" description="CAAX prenyl protease 2/Lysostaphin resistance protein A-like" evidence="2">
    <location>
        <begin position="130"/>
        <end position="221"/>
    </location>
</feature>
<dbReference type="InterPro" id="IPR003675">
    <property type="entry name" value="Rce1/LyrA-like_dom"/>
</dbReference>
<keyword evidence="4" id="KW-1185">Reference proteome</keyword>
<evidence type="ECO:0000313" key="4">
    <source>
        <dbReference type="Proteomes" id="UP000306317"/>
    </source>
</evidence>
<dbReference type="Proteomes" id="UP000306317">
    <property type="component" value="Unassembled WGS sequence"/>
</dbReference>
<evidence type="ECO:0000313" key="3">
    <source>
        <dbReference type="EMBL" id="THD06404.1"/>
    </source>
</evidence>
<keyword evidence="1" id="KW-0472">Membrane</keyword>
<protein>
    <recommendedName>
        <fullName evidence="2">CAAX prenyl protease 2/Lysostaphin resistance protein A-like domain-containing protein</fullName>
    </recommendedName>
</protein>
<feature type="transmembrane region" description="Helical" evidence="1">
    <location>
        <begin position="94"/>
        <end position="118"/>
    </location>
</feature>
<organism evidence="3 4">
    <name type="scientific">Rhodanobacter lindaniclasticus</name>
    <dbReference type="NCBI Taxonomy" id="75310"/>
    <lineage>
        <taxon>Bacteria</taxon>
        <taxon>Pseudomonadati</taxon>
        <taxon>Pseudomonadota</taxon>
        <taxon>Gammaproteobacteria</taxon>
        <taxon>Lysobacterales</taxon>
        <taxon>Rhodanobacteraceae</taxon>
        <taxon>Rhodanobacter</taxon>
    </lineage>
</organism>
<feature type="transmembrane region" description="Helical" evidence="1">
    <location>
        <begin position="183"/>
        <end position="204"/>
    </location>
</feature>
<dbReference type="GO" id="GO:0004175">
    <property type="term" value="F:endopeptidase activity"/>
    <property type="evidence" value="ECO:0007669"/>
    <property type="project" value="UniProtKB-ARBA"/>
</dbReference>
<sequence length="280" mass="29833">MIQASSLHSHLEPWMTTSWKHPLLFVLGAVGCVLLYLFLLNFPPTSLRGPTAGLFPVIVLATTTSWLTSRALRSDGLPWSTLGLGAGQRKTARFVHGLMAGAILAGLWMVMVTVATSASWRPNPTFDVSALVLASLFHFFNNVGEELVYRGYLFVRLTACWGAPATVVATSGAFALLHLQAGIPWLSVLAAVLTAGLVFGAIFARWRSLPLALGFHVATNVAQDAFGLRPGAASLLQATYPTGAADKGTSILAGIALLNVIVATGLLFWPRRQPGATDRR</sequence>
<feature type="transmembrane region" description="Helical" evidence="1">
    <location>
        <begin position="248"/>
        <end position="270"/>
    </location>
</feature>
<dbReference type="Pfam" id="PF02517">
    <property type="entry name" value="Rce1-like"/>
    <property type="match status" value="1"/>
</dbReference>
<accession>A0A4S3KEQ2</accession>
<keyword evidence="1" id="KW-1133">Transmembrane helix</keyword>
<dbReference type="AlphaFoldDB" id="A0A4S3KEQ2"/>
<gene>
    <name evidence="3" type="ORF">B1991_13340</name>
</gene>
<proteinExistence type="predicted"/>
<keyword evidence="1" id="KW-0812">Transmembrane</keyword>
<dbReference type="PANTHER" id="PTHR39430">
    <property type="entry name" value="MEMBRANE-ASSOCIATED PROTEASE-RELATED"/>
    <property type="match status" value="1"/>
</dbReference>
<evidence type="ECO:0000256" key="1">
    <source>
        <dbReference type="SAM" id="Phobius"/>
    </source>
</evidence>
<feature type="transmembrane region" description="Helical" evidence="1">
    <location>
        <begin position="54"/>
        <end position="73"/>
    </location>
</feature>
<name>A0A4S3KEQ2_9GAMM</name>